<organism evidence="5 6">
    <name type="scientific">Fluviicola chungangensis</name>
    <dbReference type="NCBI Taxonomy" id="2597671"/>
    <lineage>
        <taxon>Bacteria</taxon>
        <taxon>Pseudomonadati</taxon>
        <taxon>Bacteroidota</taxon>
        <taxon>Flavobacteriia</taxon>
        <taxon>Flavobacteriales</taxon>
        <taxon>Crocinitomicaceae</taxon>
        <taxon>Fluviicola</taxon>
    </lineage>
</organism>
<feature type="signal peptide" evidence="2">
    <location>
        <begin position="1"/>
        <end position="20"/>
    </location>
</feature>
<dbReference type="InterPro" id="IPR012938">
    <property type="entry name" value="Glc/Sorbosone_DH"/>
</dbReference>
<feature type="domain" description="Glucose/Sorbosone dehydrogenase" evidence="3">
    <location>
        <begin position="42"/>
        <end position="359"/>
    </location>
</feature>
<evidence type="ECO:0000259" key="4">
    <source>
        <dbReference type="Pfam" id="PF18962"/>
    </source>
</evidence>
<evidence type="ECO:0000256" key="1">
    <source>
        <dbReference type="ARBA" id="ARBA00022729"/>
    </source>
</evidence>
<feature type="chain" id="PRO_5021834921" evidence="2">
    <location>
        <begin position="21"/>
        <end position="452"/>
    </location>
</feature>
<keyword evidence="6" id="KW-1185">Reference proteome</keyword>
<name>A0A556N6X0_9FLAO</name>
<dbReference type="InterPro" id="IPR011042">
    <property type="entry name" value="6-blade_b-propeller_TolB-like"/>
</dbReference>
<dbReference type="Gene3D" id="2.120.10.30">
    <property type="entry name" value="TolB, C-terminal domain"/>
    <property type="match status" value="1"/>
</dbReference>
<protein>
    <submittedName>
        <fullName evidence="5">T9SS type A sorting domain-containing protein</fullName>
    </submittedName>
</protein>
<dbReference type="RefSeq" id="WP_144331467.1">
    <property type="nucleotide sequence ID" value="NZ_VLPL01000001.1"/>
</dbReference>
<dbReference type="InterPro" id="IPR026444">
    <property type="entry name" value="Secre_tail"/>
</dbReference>
<dbReference type="SUPFAM" id="SSF50952">
    <property type="entry name" value="Soluble quinoprotein glucose dehydrogenase"/>
    <property type="match status" value="1"/>
</dbReference>
<dbReference type="InterPro" id="IPR011041">
    <property type="entry name" value="Quinoprot_gluc/sorb_DH_b-prop"/>
</dbReference>
<evidence type="ECO:0000256" key="2">
    <source>
        <dbReference type="SAM" id="SignalP"/>
    </source>
</evidence>
<dbReference type="Pfam" id="PF07995">
    <property type="entry name" value="GSDH"/>
    <property type="match status" value="1"/>
</dbReference>
<dbReference type="OrthoDB" id="9770043at2"/>
<reference evidence="5 6" key="1">
    <citation type="submission" date="2019-07" db="EMBL/GenBank/DDBJ databases">
        <authorList>
            <person name="Huq M.A."/>
        </authorList>
    </citation>
    <scope>NUCLEOTIDE SEQUENCE [LARGE SCALE GENOMIC DNA]</scope>
    <source>
        <strain evidence="5 6">MAH-3</strain>
    </source>
</reference>
<feature type="domain" description="Secretion system C-terminal sorting" evidence="4">
    <location>
        <begin position="382"/>
        <end position="446"/>
    </location>
</feature>
<dbReference type="NCBIfam" id="TIGR04183">
    <property type="entry name" value="Por_Secre_tail"/>
    <property type="match status" value="1"/>
</dbReference>
<dbReference type="EMBL" id="VLPL01000001">
    <property type="protein sequence ID" value="TSJ47932.1"/>
    <property type="molecule type" value="Genomic_DNA"/>
</dbReference>
<proteinExistence type="predicted"/>
<dbReference type="PANTHER" id="PTHR19328">
    <property type="entry name" value="HEDGEHOG-INTERACTING PROTEIN"/>
    <property type="match status" value="1"/>
</dbReference>
<dbReference type="PANTHER" id="PTHR19328:SF13">
    <property type="entry name" value="HIPL1 PROTEIN"/>
    <property type="match status" value="1"/>
</dbReference>
<sequence>MEFKKILFIVLLGFVPLVHAQTAQQVGATTVYIDTLATNSSVPWEITLEGENYLWVTERDGLVSRINLLTGIKDTVLDIRNDIHAVGESGLLGMALHPDFPVIAEVFLVYTYGPEDSQGYFNECLVKYTYDGTDLTIQDTLIDSILAYSNHDGSRLHFLPDKTLLMSTGECSQDQLAQDPNSLSGKYLRVNTDGTIPDDNPDPGSYIYTMGHRNSQGICTLPNGTVIISEHGPTTDDELSVLEPGKNYGWPLVHGFCDEPFEDTPCATGLYQEPIYAWTPTIATADLVYYDNLAFPEWDQRILLTTLNGQRLVALKLNATASAVIDEDQYFFGQFGRLRDIAIGPNLEIYIATNSGTNPIIKIITPNSLGVKEFDANASLVIPNPADNYIQLMPGNAAEQVSILDLNGKTVLEFKNVEAGQHLDITKLATGTYAVEVKFVENDQVQRSKLMK</sequence>
<comment type="caution">
    <text evidence="5">The sequence shown here is derived from an EMBL/GenBank/DDBJ whole genome shotgun (WGS) entry which is preliminary data.</text>
</comment>
<dbReference type="AlphaFoldDB" id="A0A556N6X0"/>
<dbReference type="Pfam" id="PF18962">
    <property type="entry name" value="Por_Secre_tail"/>
    <property type="match status" value="1"/>
</dbReference>
<keyword evidence="1 2" id="KW-0732">Signal</keyword>
<evidence type="ECO:0000313" key="6">
    <source>
        <dbReference type="Proteomes" id="UP000316008"/>
    </source>
</evidence>
<accession>A0A556N6X0</accession>
<dbReference type="Proteomes" id="UP000316008">
    <property type="component" value="Unassembled WGS sequence"/>
</dbReference>
<evidence type="ECO:0000259" key="3">
    <source>
        <dbReference type="Pfam" id="PF07995"/>
    </source>
</evidence>
<gene>
    <name evidence="5" type="ORF">FO442_02025</name>
</gene>
<evidence type="ECO:0000313" key="5">
    <source>
        <dbReference type="EMBL" id="TSJ47932.1"/>
    </source>
</evidence>